<dbReference type="RefSeq" id="WP_024752161.1">
    <property type="nucleotide sequence ID" value="NZ_CDNC01000047.1"/>
</dbReference>
<accession>A0A0B7H138</accession>
<name>A0A0B7H138_TREPH</name>
<proteinExistence type="predicted"/>
<dbReference type="AlphaFoldDB" id="A0A0B7H138"/>
<protein>
    <submittedName>
        <fullName evidence="1">Uncharacterized protein</fullName>
    </submittedName>
</protein>
<dbReference type="GeneID" id="57752285"/>
<dbReference type="InterPro" id="IPR029035">
    <property type="entry name" value="DHS-like_NAD/FAD-binding_dom"/>
</dbReference>
<keyword evidence="2" id="KW-1185">Reference proteome</keyword>
<sequence>MNYVDPNNKLKKDIQCYLDDIENDHTYEKLKKYIKKHLDTIIDDYTYEKLGNDVGECLKTIIGKLKKGQISVMVGAGFSKNAHPDYPDWAELLVRAYCEIYSIDETNIGKIKKQNIKNEIKKDPSSIAKKYMNFHGNREALDIYIEDELSKPEKNSSGHLRLHEELLSLNWNDVITTNWDSLLERADDSGNYEIVTSAKNLKLRNQKRIIKIHGSLRDSYKSEYSFDDNFEYLYVITQDDFDNYHKEHSDFSNFMKVKFLQDSFCLIGFSGDDPNFRYWIKELKRTMTKGGNTAKPNPIFLIDISNDNPTAAKLQYYKNNYIIRLSLNDAVNHIRNSTGGSISNSIGDANFAPNIKLGNDIKDRFHEFFDYLKEQANQSLKRIEKDPKENIKSRNVFDMFIFLDKITDTERIKGYNDLSLYHFDNLFFSMYLIASAKCLFTDDIKQWSGTEYDFIYKVCTNNYYSLLNLYNPEQIDKIIEDYQTRILPKKQEIYFSQLILKYYRETGNDEKFDTFYKGLCEQAAVTKNIAMYEQAIKLYSDFDNRKLQEHLQEWKPEDDEKPDSIFILKKLTLLTAFHTTAFNDSEKKYVDKLLTIAENHCTNKQTMLFILLYRRLLSFQFGYLEPNNIIHSQIAQLKSDGFKEPFEYINELLNVKEPKNIKPNSDKRYALSETVISSWSNEDTELIKTIRIINFIEYTGIPADFCISKSTIINLVSWNKEDEWCLLRIFLFSLLYYGKSLNEEFLRFIVPRILRYVSMDVLLQIYNKIFDILKYTIKHGKGVKTYIYIMTEIIKRLPSKECTGYVEYIITEIKNNNAIIVSLIINDGIYGTKRPFLEVLKHISKHDDYEYILKWIMTESLKDEHELVKSNSQSTSVFINYYIPLMIDNKFCAEKNELFKSPEIKEMLKKDMNLRKKLSLYAYDYIDENTKNELNRYLENNYTLQIHPYFITKIKTEKIKEKCLEFLKNYNISSSNSYEYPLNDYITALVQSKQLMKEDMQEIYDLAMDKYRELKRYEDRLKSNRFMPNRYDYLVGMFFAIVRLMINEGGIITGDDYIELENEYKKQRADFFEFKWIFAEDTQQFKKYFLHMFFVFSYHYKLIENFVQKINDCLSRIQSQDSSEFEAPLEQFISMYDTNYNNSNFKDGMTDRILIRILKKFKSNIDFCYDDLFIKEQMQKLANCMNNHGHRDAAIDYWVVSKDVKPANQQQ</sequence>
<dbReference type="Proteomes" id="UP000042527">
    <property type="component" value="Unassembled WGS sequence"/>
</dbReference>
<dbReference type="SUPFAM" id="SSF52467">
    <property type="entry name" value="DHS-like NAD/FAD-binding domain"/>
    <property type="match status" value="1"/>
</dbReference>
<dbReference type="EMBL" id="CDNC01000047">
    <property type="protein sequence ID" value="CEM62950.1"/>
    <property type="molecule type" value="Genomic_DNA"/>
</dbReference>
<reference evidence="2" key="1">
    <citation type="submission" date="2015-01" db="EMBL/GenBank/DDBJ databases">
        <authorList>
            <person name="Manzoor Shahid"/>
            <person name="Zubair Saima"/>
        </authorList>
    </citation>
    <scope>NUCLEOTIDE SEQUENCE [LARGE SCALE GENOMIC DNA]</scope>
    <source>
        <strain evidence="2">V1</strain>
    </source>
</reference>
<dbReference type="Pfam" id="PF13289">
    <property type="entry name" value="SIR2_2"/>
    <property type="match status" value="1"/>
</dbReference>
<dbReference type="OrthoDB" id="78172at2"/>
<evidence type="ECO:0000313" key="2">
    <source>
        <dbReference type="Proteomes" id="UP000042527"/>
    </source>
</evidence>
<organism evidence="1 2">
    <name type="scientific">Treponema phagedenis</name>
    <dbReference type="NCBI Taxonomy" id="162"/>
    <lineage>
        <taxon>Bacteria</taxon>
        <taxon>Pseudomonadati</taxon>
        <taxon>Spirochaetota</taxon>
        <taxon>Spirochaetia</taxon>
        <taxon>Spirochaetales</taxon>
        <taxon>Treponemataceae</taxon>
        <taxon>Treponema</taxon>
    </lineage>
</organism>
<evidence type="ECO:0000313" key="1">
    <source>
        <dbReference type="EMBL" id="CEM62950.1"/>
    </source>
</evidence>
<gene>
    <name evidence="1" type="ORF">TPHV1_510017</name>
</gene>